<keyword evidence="1" id="KW-0812">Transmembrane</keyword>
<evidence type="ECO:0000256" key="1">
    <source>
        <dbReference type="SAM" id="Phobius"/>
    </source>
</evidence>
<feature type="transmembrane region" description="Helical" evidence="1">
    <location>
        <begin position="12"/>
        <end position="31"/>
    </location>
</feature>
<protein>
    <submittedName>
        <fullName evidence="2">Uncharacterized protein</fullName>
    </submittedName>
</protein>
<sequence>MDHVTLPSELSVIHMGNTGTLIIYCGLPYGVGQRRLGFFEKNLAYRYIRLF</sequence>
<keyword evidence="3" id="KW-1185">Reference proteome</keyword>
<reference evidence="2 3" key="1">
    <citation type="journal article" date="2018" name="Nat. Ecol. Evol.">
        <title>Pezizomycetes genomes reveal the molecular basis of ectomycorrhizal truffle lifestyle.</title>
        <authorList>
            <person name="Murat C."/>
            <person name="Payen T."/>
            <person name="Noel B."/>
            <person name="Kuo A."/>
            <person name="Morin E."/>
            <person name="Chen J."/>
            <person name="Kohler A."/>
            <person name="Krizsan K."/>
            <person name="Balestrini R."/>
            <person name="Da Silva C."/>
            <person name="Montanini B."/>
            <person name="Hainaut M."/>
            <person name="Levati E."/>
            <person name="Barry K.W."/>
            <person name="Belfiori B."/>
            <person name="Cichocki N."/>
            <person name="Clum A."/>
            <person name="Dockter R.B."/>
            <person name="Fauchery L."/>
            <person name="Guy J."/>
            <person name="Iotti M."/>
            <person name="Le Tacon F."/>
            <person name="Lindquist E.A."/>
            <person name="Lipzen A."/>
            <person name="Malagnac F."/>
            <person name="Mello A."/>
            <person name="Molinier V."/>
            <person name="Miyauchi S."/>
            <person name="Poulain J."/>
            <person name="Riccioni C."/>
            <person name="Rubini A."/>
            <person name="Sitrit Y."/>
            <person name="Splivallo R."/>
            <person name="Traeger S."/>
            <person name="Wang M."/>
            <person name="Zifcakova L."/>
            <person name="Wipf D."/>
            <person name="Zambonelli A."/>
            <person name="Paolocci F."/>
            <person name="Nowrousian M."/>
            <person name="Ottonello S."/>
            <person name="Baldrian P."/>
            <person name="Spatafora J.W."/>
            <person name="Henrissat B."/>
            <person name="Nagy L.G."/>
            <person name="Aury J.M."/>
            <person name="Wincker P."/>
            <person name="Grigoriev I.V."/>
            <person name="Bonfante P."/>
            <person name="Martin F.M."/>
        </authorList>
    </citation>
    <scope>NUCLEOTIDE SEQUENCE [LARGE SCALE GENOMIC DNA]</scope>
    <source>
        <strain evidence="2 3">120613-1</strain>
    </source>
</reference>
<name>A0A3N4JWW3_9PEZI</name>
<proteinExistence type="predicted"/>
<accession>A0A3N4JWW3</accession>
<dbReference type="AlphaFoldDB" id="A0A3N4JWW3"/>
<keyword evidence="1" id="KW-0472">Membrane</keyword>
<evidence type="ECO:0000313" key="2">
    <source>
        <dbReference type="EMBL" id="RPB01312.1"/>
    </source>
</evidence>
<organism evidence="2 3">
    <name type="scientific">Choiromyces venosus 120613-1</name>
    <dbReference type="NCBI Taxonomy" id="1336337"/>
    <lineage>
        <taxon>Eukaryota</taxon>
        <taxon>Fungi</taxon>
        <taxon>Dikarya</taxon>
        <taxon>Ascomycota</taxon>
        <taxon>Pezizomycotina</taxon>
        <taxon>Pezizomycetes</taxon>
        <taxon>Pezizales</taxon>
        <taxon>Tuberaceae</taxon>
        <taxon>Choiromyces</taxon>
    </lineage>
</organism>
<keyword evidence="1" id="KW-1133">Transmembrane helix</keyword>
<gene>
    <name evidence="2" type="ORF">L873DRAFT_1803827</name>
</gene>
<dbReference type="EMBL" id="ML120374">
    <property type="protein sequence ID" value="RPB01312.1"/>
    <property type="molecule type" value="Genomic_DNA"/>
</dbReference>
<evidence type="ECO:0000313" key="3">
    <source>
        <dbReference type="Proteomes" id="UP000276215"/>
    </source>
</evidence>
<dbReference type="Proteomes" id="UP000276215">
    <property type="component" value="Unassembled WGS sequence"/>
</dbReference>